<dbReference type="Proteomes" id="UP000187181">
    <property type="component" value="Unassembled WGS sequence"/>
</dbReference>
<feature type="transmembrane region" description="Helical" evidence="1">
    <location>
        <begin position="6"/>
        <end position="23"/>
    </location>
</feature>
<sequence>MDTSTIVMGILALALFVVPIYYIQQKQKSKLNKAKQPFLDAAQRHGLQLGKYDFWNEQYGIGLDETESRLFYWHNETGIPQEMITELSSVKQSIVDSAYRENNGNRIFDAIGLRLMLQGAKESSVYLPFYLTKDIMMLKGELKLAEEWNAIIQHNISSRKAVQV</sequence>
<protein>
    <submittedName>
        <fullName evidence="2">Uncharacterized protein</fullName>
    </submittedName>
</protein>
<organism evidence="2 3">
    <name type="scientific">Pontibacter indicus</name>
    <dbReference type="NCBI Taxonomy" id="1317125"/>
    <lineage>
        <taxon>Bacteria</taxon>
        <taxon>Pseudomonadati</taxon>
        <taxon>Bacteroidota</taxon>
        <taxon>Cytophagia</taxon>
        <taxon>Cytophagales</taxon>
        <taxon>Hymenobacteraceae</taxon>
        <taxon>Pontibacter</taxon>
    </lineage>
</organism>
<keyword evidence="3" id="KW-1185">Reference proteome</keyword>
<keyword evidence="1" id="KW-0472">Membrane</keyword>
<proteinExistence type="predicted"/>
<dbReference type="EMBL" id="FTPP01000001">
    <property type="protein sequence ID" value="SIT77487.1"/>
    <property type="molecule type" value="Genomic_DNA"/>
</dbReference>
<keyword evidence="1" id="KW-1133">Transmembrane helix</keyword>
<dbReference type="STRING" id="1317125.SAMN05444128_0496"/>
<dbReference type="AlphaFoldDB" id="A0A1R3WHT1"/>
<dbReference type="RefSeq" id="WP_076665912.1">
    <property type="nucleotide sequence ID" value="NZ_FTPP01000001.1"/>
</dbReference>
<keyword evidence="1" id="KW-0812">Transmembrane</keyword>
<evidence type="ECO:0000313" key="3">
    <source>
        <dbReference type="Proteomes" id="UP000187181"/>
    </source>
</evidence>
<dbReference type="OrthoDB" id="1524706at2"/>
<accession>A0A1R3WHT1</accession>
<name>A0A1R3WHT1_9BACT</name>
<evidence type="ECO:0000313" key="2">
    <source>
        <dbReference type="EMBL" id="SIT77487.1"/>
    </source>
</evidence>
<reference evidence="3" key="1">
    <citation type="submission" date="2017-01" db="EMBL/GenBank/DDBJ databases">
        <authorList>
            <person name="Varghese N."/>
            <person name="Submissions S."/>
        </authorList>
    </citation>
    <scope>NUCLEOTIDE SEQUENCE [LARGE SCALE GENOMIC DNA]</scope>
    <source>
        <strain evidence="3">LP100</strain>
    </source>
</reference>
<evidence type="ECO:0000256" key="1">
    <source>
        <dbReference type="SAM" id="Phobius"/>
    </source>
</evidence>
<gene>
    <name evidence="2" type="ORF">SAMN05444128_0496</name>
</gene>